<dbReference type="PANTHER" id="PTHR35175:SF1">
    <property type="entry name" value="OXIDOREDUCTASE"/>
    <property type="match status" value="1"/>
</dbReference>
<dbReference type="Proteomes" id="UP001165413">
    <property type="component" value="Unassembled WGS sequence"/>
</dbReference>
<dbReference type="InterPro" id="IPR010710">
    <property type="entry name" value="DUF1289"/>
</dbReference>
<evidence type="ECO:0000313" key="2">
    <source>
        <dbReference type="Proteomes" id="UP001165413"/>
    </source>
</evidence>
<dbReference type="Pfam" id="PF06945">
    <property type="entry name" value="DUF1289"/>
    <property type="match status" value="1"/>
</dbReference>
<dbReference type="PANTHER" id="PTHR35175">
    <property type="entry name" value="DUF1289 DOMAIN-CONTAINING PROTEIN"/>
    <property type="match status" value="1"/>
</dbReference>
<organism evidence="1 2">
    <name type="scientific">Opacimonas viscosa</name>
    <dbReference type="NCBI Taxonomy" id="2961944"/>
    <lineage>
        <taxon>Bacteria</taxon>
        <taxon>Pseudomonadati</taxon>
        <taxon>Pseudomonadota</taxon>
        <taxon>Gammaproteobacteria</taxon>
        <taxon>Alteromonadales</taxon>
        <taxon>Alteromonadaceae</taxon>
        <taxon>Opacimonas</taxon>
    </lineage>
</organism>
<evidence type="ECO:0000313" key="1">
    <source>
        <dbReference type="EMBL" id="MCP3428470.1"/>
    </source>
</evidence>
<dbReference type="AlphaFoldDB" id="A0AA42BL59"/>
<dbReference type="EMBL" id="JANATA010000008">
    <property type="protein sequence ID" value="MCP3428470.1"/>
    <property type="molecule type" value="Genomic_DNA"/>
</dbReference>
<comment type="caution">
    <text evidence="1">The sequence shown here is derived from an EMBL/GenBank/DDBJ whole genome shotgun (WGS) entry which is preliminary data.</text>
</comment>
<keyword evidence="2" id="KW-1185">Reference proteome</keyword>
<accession>A0AA42BL59</accession>
<name>A0AA42BL59_9ALTE</name>
<protein>
    <submittedName>
        <fullName evidence="1">DUF1289 domain-containing protein</fullName>
    </submittedName>
</protein>
<dbReference type="RefSeq" id="WP_254099778.1">
    <property type="nucleotide sequence ID" value="NZ_JANATA010000008.1"/>
</dbReference>
<sequence>MRQIEIFEIPSPCIGVCTSGPKGFCEGCFRSREERLHWLSIDDNTRKQINDACMRRKTAYLKRQQAKIKVVEEDTQQDLF</sequence>
<proteinExistence type="predicted"/>
<reference evidence="1" key="1">
    <citation type="submission" date="2022-07" db="EMBL/GenBank/DDBJ databases">
        <title>Characterization of the Novel Bacterium Alteromonas immobilis LMIT006 and Alteromonas gregis LMIT007.</title>
        <authorList>
            <person name="Lin X."/>
        </authorList>
    </citation>
    <scope>NUCLEOTIDE SEQUENCE</scope>
    <source>
        <strain evidence="1">LMIT007</strain>
    </source>
</reference>
<gene>
    <name evidence="1" type="ORF">NLF92_05870</name>
</gene>